<dbReference type="RefSeq" id="WP_162317603.1">
    <property type="nucleotide sequence ID" value="NZ_JAHQXF010000002.1"/>
</dbReference>
<dbReference type="AlphaFoldDB" id="A0A8J7YDY6"/>
<feature type="compositionally biased region" description="Polar residues" evidence="1">
    <location>
        <begin position="1"/>
        <end position="16"/>
    </location>
</feature>
<comment type="caution">
    <text evidence="2">The sequence shown here is derived from an EMBL/GenBank/DDBJ whole genome shotgun (WGS) entry which is preliminary data.</text>
</comment>
<dbReference type="EMBL" id="JAHQXF010000002">
    <property type="protein sequence ID" value="MBV0924743.1"/>
    <property type="molecule type" value="Genomic_DNA"/>
</dbReference>
<keyword evidence="3" id="KW-1185">Reference proteome</keyword>
<gene>
    <name evidence="2" type="ORF">KTS45_11085</name>
</gene>
<sequence length="286" mass="31649">MSTELSVSYNMPSTDTEPPASDDQGSIQFASASSSPEQYDVIQTDVSTSRRSFLPPLLKELLPWMAKAVKEVSLQHDIRLLKGQKVGMVDTILQNEYDVTAIRGWYAFAAATFTLKFGDLPSSELPSPEENDTLANLIRIGTGTDESSSGFDELAPGPVRLLDICSRTVSVALYLDEEAWRNTRRSQREEALRTFNLFATACDIDLVVAPTLEEFLRDRHPTWCDQHLTQNNNTQNHEPPGSSSNQHEVDRQAVYNRLRSLSPGGGRLQLLGAVPLKKGNALNSVI</sequence>
<feature type="region of interest" description="Disordered" evidence="1">
    <location>
        <begin position="1"/>
        <end position="35"/>
    </location>
</feature>
<evidence type="ECO:0000313" key="3">
    <source>
        <dbReference type="Proteomes" id="UP000766550"/>
    </source>
</evidence>
<dbReference type="OrthoDB" id="384122at2157"/>
<evidence type="ECO:0000256" key="1">
    <source>
        <dbReference type="SAM" id="MobiDB-lite"/>
    </source>
</evidence>
<reference evidence="2 3" key="1">
    <citation type="submission" date="2021-06" db="EMBL/GenBank/DDBJ databases">
        <title>New haloarchaea isolates fom saline soil.</title>
        <authorList>
            <person name="Duran-Viseras A."/>
            <person name="Sanchez-Porro C.S."/>
            <person name="Ventosa A."/>
        </authorList>
    </citation>
    <scope>NUCLEOTIDE SEQUENCE [LARGE SCALE GENOMIC DNA]</scope>
    <source>
        <strain evidence="2 3">JCM 183640</strain>
    </source>
</reference>
<accession>A0A8J7YDY6</accession>
<organism evidence="2 3">
    <name type="scientific">Haloarcula limicola</name>
    <dbReference type="NCBI Taxonomy" id="1429915"/>
    <lineage>
        <taxon>Archaea</taxon>
        <taxon>Methanobacteriati</taxon>
        <taxon>Methanobacteriota</taxon>
        <taxon>Stenosarchaea group</taxon>
        <taxon>Halobacteria</taxon>
        <taxon>Halobacteriales</taxon>
        <taxon>Haloarculaceae</taxon>
        <taxon>Haloarcula</taxon>
    </lineage>
</organism>
<feature type="region of interest" description="Disordered" evidence="1">
    <location>
        <begin position="227"/>
        <end position="248"/>
    </location>
</feature>
<proteinExistence type="predicted"/>
<evidence type="ECO:0000313" key="2">
    <source>
        <dbReference type="EMBL" id="MBV0924743.1"/>
    </source>
</evidence>
<protein>
    <submittedName>
        <fullName evidence="2">Uncharacterized protein</fullName>
    </submittedName>
</protein>
<feature type="compositionally biased region" description="Polar residues" evidence="1">
    <location>
        <begin position="23"/>
        <end position="35"/>
    </location>
</feature>
<name>A0A8J7YDY6_9EURY</name>
<dbReference type="Proteomes" id="UP000766550">
    <property type="component" value="Unassembled WGS sequence"/>
</dbReference>